<proteinExistence type="predicted"/>
<name>A0A067CQK2_SAPPC</name>
<evidence type="ECO:0000313" key="1">
    <source>
        <dbReference type="EMBL" id="KDO29087.1"/>
    </source>
</evidence>
<dbReference type="CDD" id="cd14686">
    <property type="entry name" value="bZIP"/>
    <property type="match status" value="1"/>
</dbReference>
<dbReference type="EMBL" id="KK583208">
    <property type="protein sequence ID" value="KDO29087.1"/>
    <property type="molecule type" value="Genomic_DNA"/>
</dbReference>
<dbReference type="VEuPathDB" id="FungiDB:SPRG_06142"/>
<dbReference type="OMA" id="PLNDEQC"/>
<accession>A0A067CQK2</accession>
<evidence type="ECO:0008006" key="3">
    <source>
        <dbReference type="Google" id="ProtNLM"/>
    </source>
</evidence>
<keyword evidence="2" id="KW-1185">Reference proteome</keyword>
<organism evidence="1 2">
    <name type="scientific">Saprolegnia parasitica (strain CBS 223.65)</name>
    <dbReference type="NCBI Taxonomy" id="695850"/>
    <lineage>
        <taxon>Eukaryota</taxon>
        <taxon>Sar</taxon>
        <taxon>Stramenopiles</taxon>
        <taxon>Oomycota</taxon>
        <taxon>Saprolegniomycetes</taxon>
        <taxon>Saprolegniales</taxon>
        <taxon>Saprolegniaceae</taxon>
        <taxon>Saprolegnia</taxon>
    </lineage>
</organism>
<feature type="non-terminal residue" evidence="1">
    <location>
        <position position="1"/>
    </location>
</feature>
<dbReference type="KEGG" id="spar:SPRG_06142"/>
<gene>
    <name evidence="1" type="ORF">SPRG_06142</name>
</gene>
<dbReference type="AlphaFoldDB" id="A0A067CQK2"/>
<sequence length="386" mass="44260">MDSERDAARAAAKLRRRVYQRQKQRQYRSRESSEVASLRALVAELEVQVDALTTELRANAPTELPWVDVASALRDEASLTTHKNKALKSQLEEYQDLVVVMTTWVTKHVPIQKAITASAYSWRNATLFANKESRKLGLDWITKHLYHNTERMLAHCGFESLYGTDRFDDFAIDMTDPEYFEYAWRHQAKHNAPFDATVAAFRAFVQHFVNGGVWSSGTGEALDPDIVNQVAAQITYTRIASSPRESINFVSREFATSTQCIFVCQNIPFDETQPLNDEQCNRRLWIVLDRVSEHVTHIRVLYINSHGFNQHGHFDMAREAAYWGCDVSSMPSEPDAWFKAFQARVHKVGQSFIAHNTSQMDLIFQQQRQQLQQYLPSSSSSQRTSS</sequence>
<reference evidence="1 2" key="1">
    <citation type="journal article" date="2013" name="PLoS Genet.">
        <title>Distinctive expansion of potential virulence genes in the genome of the oomycete fish pathogen Saprolegnia parasitica.</title>
        <authorList>
            <person name="Jiang R.H."/>
            <person name="de Bruijn I."/>
            <person name="Haas B.J."/>
            <person name="Belmonte R."/>
            <person name="Lobach L."/>
            <person name="Christie J."/>
            <person name="van den Ackerveken G."/>
            <person name="Bottin A."/>
            <person name="Bulone V."/>
            <person name="Diaz-Moreno S.M."/>
            <person name="Dumas B."/>
            <person name="Fan L."/>
            <person name="Gaulin E."/>
            <person name="Govers F."/>
            <person name="Grenville-Briggs L.J."/>
            <person name="Horner N.R."/>
            <person name="Levin J.Z."/>
            <person name="Mammella M."/>
            <person name="Meijer H.J."/>
            <person name="Morris P."/>
            <person name="Nusbaum C."/>
            <person name="Oome S."/>
            <person name="Phillips A.J."/>
            <person name="van Rooyen D."/>
            <person name="Rzeszutek E."/>
            <person name="Saraiva M."/>
            <person name="Secombes C.J."/>
            <person name="Seidl M.F."/>
            <person name="Snel B."/>
            <person name="Stassen J.H."/>
            <person name="Sykes S."/>
            <person name="Tripathy S."/>
            <person name="van den Berg H."/>
            <person name="Vega-Arreguin J.C."/>
            <person name="Wawra S."/>
            <person name="Young S.K."/>
            <person name="Zeng Q."/>
            <person name="Dieguez-Uribeondo J."/>
            <person name="Russ C."/>
            <person name="Tyler B.M."/>
            <person name="van West P."/>
        </authorList>
    </citation>
    <scope>NUCLEOTIDE SEQUENCE [LARGE SCALE GENOMIC DNA]</scope>
    <source>
        <strain evidence="1 2">CBS 223.65</strain>
    </source>
</reference>
<evidence type="ECO:0000313" key="2">
    <source>
        <dbReference type="Proteomes" id="UP000030745"/>
    </source>
</evidence>
<dbReference type="RefSeq" id="XP_012200255.1">
    <property type="nucleotide sequence ID" value="XM_012344865.1"/>
</dbReference>
<dbReference type="Proteomes" id="UP000030745">
    <property type="component" value="Unassembled WGS sequence"/>
</dbReference>
<dbReference type="GeneID" id="24128505"/>
<protein>
    <recommendedName>
        <fullName evidence="3">BZIP domain-containing protein</fullName>
    </recommendedName>
</protein>
<dbReference type="OrthoDB" id="69408at2759"/>